<keyword evidence="8" id="KW-1185">Reference proteome</keyword>
<dbReference type="EC" id="1.1.1.81" evidence="7"/>
<dbReference type="PANTHER" id="PTHR43761:SF1">
    <property type="entry name" value="D-ISOMER SPECIFIC 2-HYDROXYACID DEHYDROGENASE CATALYTIC DOMAIN-CONTAINING PROTEIN-RELATED"/>
    <property type="match status" value="1"/>
</dbReference>
<reference evidence="7" key="1">
    <citation type="submission" date="2021-11" db="EMBL/GenBank/DDBJ databases">
        <authorList>
            <person name="Rodrigo-Torres L."/>
            <person name="Arahal R. D."/>
            <person name="Lucena T."/>
        </authorList>
    </citation>
    <scope>NUCLEOTIDE SEQUENCE</scope>
    <source>
        <strain evidence="7">CECT 7928</strain>
    </source>
</reference>
<organism evidence="7 8">
    <name type="scientific">Vibrio marisflavi CECT 7928</name>
    <dbReference type="NCBI Taxonomy" id="634439"/>
    <lineage>
        <taxon>Bacteria</taxon>
        <taxon>Pseudomonadati</taxon>
        <taxon>Pseudomonadota</taxon>
        <taxon>Gammaproteobacteria</taxon>
        <taxon>Vibrionales</taxon>
        <taxon>Vibrionaceae</taxon>
        <taxon>Vibrio</taxon>
    </lineage>
</organism>
<dbReference type="PROSITE" id="PS00671">
    <property type="entry name" value="D_2_HYDROXYACID_DH_3"/>
    <property type="match status" value="1"/>
</dbReference>
<dbReference type="Pfam" id="PF02826">
    <property type="entry name" value="2-Hacid_dh_C"/>
    <property type="match status" value="1"/>
</dbReference>
<evidence type="ECO:0000256" key="1">
    <source>
        <dbReference type="ARBA" id="ARBA00005854"/>
    </source>
</evidence>
<dbReference type="RefSeq" id="WP_237361224.1">
    <property type="nucleotide sequence ID" value="NZ_CAKLDM010000002.1"/>
</dbReference>
<feature type="domain" description="D-isomer specific 2-hydroxyacid dehydrogenase catalytic" evidence="5">
    <location>
        <begin position="27"/>
        <end position="321"/>
    </location>
</feature>
<dbReference type="PANTHER" id="PTHR43761">
    <property type="entry name" value="D-ISOMER SPECIFIC 2-HYDROXYACID DEHYDROGENASE FAMILY PROTEIN (AFU_ORTHOLOGUE AFUA_1G13630)"/>
    <property type="match status" value="1"/>
</dbReference>
<dbReference type="Gene3D" id="3.40.50.720">
    <property type="entry name" value="NAD(P)-binding Rossmann-like Domain"/>
    <property type="match status" value="2"/>
</dbReference>
<keyword evidence="3" id="KW-0520">NAD</keyword>
<protein>
    <submittedName>
        <fullName evidence="7">Hydroxypyruvate reductase</fullName>
        <ecNumber evidence="7">1.1.1.81</ecNumber>
    </submittedName>
</protein>
<evidence type="ECO:0000313" key="7">
    <source>
        <dbReference type="EMBL" id="CAH0539102.1"/>
    </source>
</evidence>
<comment type="similarity">
    <text evidence="1 4">Belongs to the D-isomer specific 2-hydroxyacid dehydrogenase family.</text>
</comment>
<dbReference type="InterPro" id="IPR029753">
    <property type="entry name" value="D-isomer_DH_CS"/>
</dbReference>
<dbReference type="GO" id="GO:0016618">
    <property type="term" value="F:hydroxypyruvate reductase [NAD(P)H] activity"/>
    <property type="evidence" value="ECO:0007669"/>
    <property type="project" value="UniProtKB-EC"/>
</dbReference>
<dbReference type="Proteomes" id="UP000838748">
    <property type="component" value="Unassembled WGS sequence"/>
</dbReference>
<dbReference type="InterPro" id="IPR006139">
    <property type="entry name" value="D-isomer_2_OHA_DH_cat_dom"/>
</dbReference>
<dbReference type="InterPro" id="IPR050418">
    <property type="entry name" value="D-iso_2-hydroxyacid_DH_PdxB"/>
</dbReference>
<dbReference type="SUPFAM" id="SSF51735">
    <property type="entry name" value="NAD(P)-binding Rossmann-fold domains"/>
    <property type="match status" value="1"/>
</dbReference>
<dbReference type="SUPFAM" id="SSF52283">
    <property type="entry name" value="Formate/glycerate dehydrogenase catalytic domain-like"/>
    <property type="match status" value="1"/>
</dbReference>
<keyword evidence="2 4" id="KW-0560">Oxidoreductase</keyword>
<evidence type="ECO:0000256" key="3">
    <source>
        <dbReference type="ARBA" id="ARBA00023027"/>
    </source>
</evidence>
<feature type="domain" description="D-isomer specific 2-hydroxyacid dehydrogenase NAD-binding" evidence="6">
    <location>
        <begin position="111"/>
        <end position="290"/>
    </location>
</feature>
<evidence type="ECO:0000313" key="8">
    <source>
        <dbReference type="Proteomes" id="UP000838748"/>
    </source>
</evidence>
<sequence length="321" mass="35481">MKTIVCLDGYTLNPGDNPWQPIESLGNFICYDRSTAGTSQVISRAKPAHILLTNKAPISKEVIDACPNLECIVVLATGYNVVDIEYAKEKNIPVLNVPSYGTDTVAEMVFAHIFQFARNVALNSQDVRDKHGWTNSNDWSYWLNPQLELAGKTIGIVGFGKIGQRVGELAHAFKMNVLAHEHFSHTPPNYPHHTTDLDTLLSQSDFVSLHCPALPTTENLIRQQTLAKMKRSALLINTSRGQLIDEQDLANALNNQVIAGAALDVLWQEPPETNNPLLTAKNCVITPHLAWATLDARKRITQMVAKNIQSFISGNLQNVVN</sequence>
<name>A0ABN8E2W6_9VIBR</name>
<dbReference type="CDD" id="cd12162">
    <property type="entry name" value="2-Hacid_dh_4"/>
    <property type="match status" value="1"/>
</dbReference>
<evidence type="ECO:0000256" key="4">
    <source>
        <dbReference type="RuleBase" id="RU003719"/>
    </source>
</evidence>
<comment type="caution">
    <text evidence="7">The sequence shown here is derived from an EMBL/GenBank/DDBJ whole genome shotgun (WGS) entry which is preliminary data.</text>
</comment>
<evidence type="ECO:0000259" key="5">
    <source>
        <dbReference type="Pfam" id="PF00389"/>
    </source>
</evidence>
<accession>A0ABN8E2W6</accession>
<gene>
    <name evidence="7" type="primary">hpr</name>
    <name evidence="7" type="ORF">VMF7928_01900</name>
</gene>
<dbReference type="EMBL" id="CAKLDM010000002">
    <property type="protein sequence ID" value="CAH0539102.1"/>
    <property type="molecule type" value="Genomic_DNA"/>
</dbReference>
<evidence type="ECO:0000256" key="2">
    <source>
        <dbReference type="ARBA" id="ARBA00023002"/>
    </source>
</evidence>
<dbReference type="InterPro" id="IPR006140">
    <property type="entry name" value="D-isomer_DH_NAD-bd"/>
</dbReference>
<evidence type="ECO:0000259" key="6">
    <source>
        <dbReference type="Pfam" id="PF02826"/>
    </source>
</evidence>
<proteinExistence type="inferred from homology"/>
<dbReference type="InterPro" id="IPR036291">
    <property type="entry name" value="NAD(P)-bd_dom_sf"/>
</dbReference>
<dbReference type="Pfam" id="PF00389">
    <property type="entry name" value="2-Hacid_dh"/>
    <property type="match status" value="1"/>
</dbReference>